<dbReference type="InterPro" id="IPR005135">
    <property type="entry name" value="Endo/exonuclease/phosphatase"/>
</dbReference>
<evidence type="ECO:0000313" key="4">
    <source>
        <dbReference type="Proteomes" id="UP001153954"/>
    </source>
</evidence>
<dbReference type="PANTHER" id="PTHR33776:SF3">
    <property type="entry name" value="PHD-TYPE DOMAIN-CONTAINING PROTEIN"/>
    <property type="match status" value="1"/>
</dbReference>
<dbReference type="InterPro" id="IPR057251">
    <property type="entry name" value="FP_C"/>
</dbReference>
<dbReference type="Pfam" id="PF25298">
    <property type="entry name" value="Baculo_FP_2nd"/>
    <property type="match status" value="1"/>
</dbReference>
<feature type="domain" description="Endonuclease/exonuclease/phosphatase" evidence="1">
    <location>
        <begin position="120"/>
        <end position="316"/>
    </location>
</feature>
<evidence type="ECO:0000259" key="2">
    <source>
        <dbReference type="Pfam" id="PF25298"/>
    </source>
</evidence>
<evidence type="ECO:0008006" key="5">
    <source>
        <dbReference type="Google" id="ProtNLM"/>
    </source>
</evidence>
<protein>
    <recommendedName>
        <fullName evidence="5">Endonuclease/exonuclease/phosphatase domain-containing protein</fullName>
    </recommendedName>
</protein>
<dbReference type="Pfam" id="PF03372">
    <property type="entry name" value="Exo_endo_phos"/>
    <property type="match status" value="1"/>
</dbReference>
<reference evidence="3" key="1">
    <citation type="submission" date="2022-03" db="EMBL/GenBank/DDBJ databases">
        <authorList>
            <person name="Tunstrom K."/>
        </authorList>
    </citation>
    <scope>NUCLEOTIDE SEQUENCE</scope>
</reference>
<evidence type="ECO:0000313" key="3">
    <source>
        <dbReference type="EMBL" id="CAH2088032.1"/>
    </source>
</evidence>
<dbReference type="SUPFAM" id="SSF56219">
    <property type="entry name" value="DNase I-like"/>
    <property type="match status" value="1"/>
</dbReference>
<organism evidence="3 4">
    <name type="scientific">Euphydryas editha</name>
    <name type="common">Edith's checkerspot</name>
    <dbReference type="NCBI Taxonomy" id="104508"/>
    <lineage>
        <taxon>Eukaryota</taxon>
        <taxon>Metazoa</taxon>
        <taxon>Ecdysozoa</taxon>
        <taxon>Arthropoda</taxon>
        <taxon>Hexapoda</taxon>
        <taxon>Insecta</taxon>
        <taxon>Pterygota</taxon>
        <taxon>Neoptera</taxon>
        <taxon>Endopterygota</taxon>
        <taxon>Lepidoptera</taxon>
        <taxon>Glossata</taxon>
        <taxon>Ditrysia</taxon>
        <taxon>Papilionoidea</taxon>
        <taxon>Nymphalidae</taxon>
        <taxon>Nymphalinae</taxon>
        <taxon>Euphydryas</taxon>
    </lineage>
</organism>
<proteinExistence type="predicted"/>
<name>A0AAU9TPA1_EUPED</name>
<dbReference type="AlphaFoldDB" id="A0AAU9TPA1"/>
<comment type="caution">
    <text evidence="3">The sequence shown here is derived from an EMBL/GenBank/DDBJ whole genome shotgun (WGS) entry which is preliminary data.</text>
</comment>
<dbReference type="Gene3D" id="3.60.10.10">
    <property type="entry name" value="Endonuclease/exonuclease/phosphatase"/>
    <property type="match status" value="1"/>
</dbReference>
<dbReference type="PANTHER" id="PTHR33776">
    <property type="entry name" value="ENDO/EXONUCLEASE/PHOSPHATASE DOMAIN-CONTAINING PROTEIN"/>
    <property type="match status" value="1"/>
</dbReference>
<sequence length="504" mass="58161">MITGGSDKSYIFINEDMTKSARSILWNTKKQLRQVFKYIWVSNGKILIKKADGEKTTCVRSLIFADLNNFDIISDDRIFAAEVNSLNGWLSSISNNKCDLCLLHVNIRSLKKYFSELLVTLHDSLKDIHIIVITEPNINSPMLNLYQIKGFHVNSFTRTNRTGGGVLVYTRDTWLARVSETPHTTGMRAAECVSIVLDKGTIFDEPIYLLSLYRPPRINKKNKVTQFLYELRNILESLPKKIKIVLCGDININLLDKSPHVTEYENLLAEFGLIKCIDKTTRQEILNGKIVRSCLDHIYIRAPSAVIQSAVIQHKIADHYYVSAAVQWERAPPCTVQRCSMPAASRRTRLTRVSPAHAVPATQRRVLDNRLVREKLLAADFNALMSYDCPLKLYNALRQLFINIYNDCYKTQITRISDRNKCWVTDKLKQMIAERDRLFTLWSYDPKNMVKRLAYTKYRNKCTKLINKCNNDFVKQSIVNCNNNIRKIWEKINLILGKEKKKLG</sequence>
<dbReference type="Proteomes" id="UP001153954">
    <property type="component" value="Unassembled WGS sequence"/>
</dbReference>
<dbReference type="InterPro" id="IPR036691">
    <property type="entry name" value="Endo/exonu/phosph_ase_sf"/>
</dbReference>
<dbReference type="EMBL" id="CAKOGL010000007">
    <property type="protein sequence ID" value="CAH2088032.1"/>
    <property type="molecule type" value="Genomic_DNA"/>
</dbReference>
<keyword evidence="4" id="KW-1185">Reference proteome</keyword>
<gene>
    <name evidence="3" type="ORF">EEDITHA_LOCUS4230</name>
</gene>
<evidence type="ECO:0000259" key="1">
    <source>
        <dbReference type="Pfam" id="PF03372"/>
    </source>
</evidence>
<accession>A0AAU9TPA1</accession>
<feature type="domain" description="FP protein C-terminal" evidence="2">
    <location>
        <begin position="18"/>
        <end position="62"/>
    </location>
</feature>